<dbReference type="EMBL" id="GBRH01279502">
    <property type="protein sequence ID" value="JAD18393.1"/>
    <property type="molecule type" value="Transcribed_RNA"/>
</dbReference>
<protein>
    <submittedName>
        <fullName evidence="1">Uncharacterized protein</fullName>
    </submittedName>
</protein>
<organism evidence="1">
    <name type="scientific">Arundo donax</name>
    <name type="common">Giant reed</name>
    <name type="synonym">Donax arundinaceus</name>
    <dbReference type="NCBI Taxonomy" id="35708"/>
    <lineage>
        <taxon>Eukaryota</taxon>
        <taxon>Viridiplantae</taxon>
        <taxon>Streptophyta</taxon>
        <taxon>Embryophyta</taxon>
        <taxon>Tracheophyta</taxon>
        <taxon>Spermatophyta</taxon>
        <taxon>Magnoliopsida</taxon>
        <taxon>Liliopsida</taxon>
        <taxon>Poales</taxon>
        <taxon>Poaceae</taxon>
        <taxon>PACMAD clade</taxon>
        <taxon>Arundinoideae</taxon>
        <taxon>Arundineae</taxon>
        <taxon>Arundo</taxon>
    </lineage>
</organism>
<evidence type="ECO:0000313" key="1">
    <source>
        <dbReference type="EMBL" id="JAD18393.1"/>
    </source>
</evidence>
<sequence>MSSIFSWYVFIN</sequence>
<reference evidence="1" key="2">
    <citation type="journal article" date="2015" name="Data Brief">
        <title>Shoot transcriptome of the giant reed, Arundo donax.</title>
        <authorList>
            <person name="Barrero R.A."/>
            <person name="Guerrero F.D."/>
            <person name="Moolhuijzen P."/>
            <person name="Goolsby J.A."/>
            <person name="Tidwell J."/>
            <person name="Bellgard S.E."/>
            <person name="Bellgard M.I."/>
        </authorList>
    </citation>
    <scope>NUCLEOTIDE SEQUENCE</scope>
    <source>
        <tissue evidence="1">Shoot tissue taken approximately 20 cm above the soil surface</tissue>
    </source>
</reference>
<name>A0A0A8Y044_ARUDO</name>
<reference evidence="1" key="1">
    <citation type="submission" date="2014-09" db="EMBL/GenBank/DDBJ databases">
        <authorList>
            <person name="Magalhaes I.L.F."/>
            <person name="Oliveira U."/>
            <person name="Santos F.R."/>
            <person name="Vidigal T.H.D.A."/>
            <person name="Brescovit A.D."/>
            <person name="Santos A.J."/>
        </authorList>
    </citation>
    <scope>NUCLEOTIDE SEQUENCE</scope>
    <source>
        <tissue evidence="1">Shoot tissue taken approximately 20 cm above the soil surface</tissue>
    </source>
</reference>
<proteinExistence type="predicted"/>
<accession>A0A0A8Y044</accession>